<protein>
    <submittedName>
        <fullName evidence="2">Uncharacterized protein</fullName>
    </submittedName>
</protein>
<sequence>MSDYERIAEFLMLDNGQNLRDFKGSGEDYLTSGVNKTTVVNKCVRYFEEKGVKSRSVDQLRKRIGDLLGPKYRSAHRIMTATGAGSLNDDPEQLQKALEEECPGFLSFKSILGDTGMDSNATCDSSQPLDLSFLDKHFREILDEGEDDSSVSSRRASPVETLPERGKKRARRNEVEKDLIAALDKNASNVAKQADNFMVKKLALLERQTTAEELKCLREAKIKAYDVT</sequence>
<dbReference type="Proteomes" id="UP000077051">
    <property type="component" value="Unassembled WGS sequence"/>
</dbReference>
<keyword evidence="3" id="KW-1185">Reference proteome</keyword>
<gene>
    <name evidence="2" type="ORF">MUCCIDRAFT_116082</name>
</gene>
<evidence type="ECO:0000313" key="2">
    <source>
        <dbReference type="EMBL" id="OAC97997.1"/>
    </source>
</evidence>
<dbReference type="OrthoDB" id="10679852at2759"/>
<accession>A0A168GT87</accession>
<comment type="caution">
    <text evidence="2">The sequence shown here is derived from an EMBL/GenBank/DDBJ whole genome shotgun (WGS) entry which is preliminary data.</text>
</comment>
<dbReference type="VEuPathDB" id="FungiDB:MUCCIDRAFT_116082"/>
<evidence type="ECO:0000313" key="3">
    <source>
        <dbReference type="Proteomes" id="UP000077051"/>
    </source>
</evidence>
<organism evidence="2 3">
    <name type="scientific">Mucor lusitanicus CBS 277.49</name>
    <dbReference type="NCBI Taxonomy" id="747725"/>
    <lineage>
        <taxon>Eukaryota</taxon>
        <taxon>Fungi</taxon>
        <taxon>Fungi incertae sedis</taxon>
        <taxon>Mucoromycota</taxon>
        <taxon>Mucoromycotina</taxon>
        <taxon>Mucoromycetes</taxon>
        <taxon>Mucorales</taxon>
        <taxon>Mucorineae</taxon>
        <taxon>Mucoraceae</taxon>
        <taxon>Mucor</taxon>
    </lineage>
</organism>
<reference evidence="2 3" key="1">
    <citation type="submission" date="2015-06" db="EMBL/GenBank/DDBJ databases">
        <title>Expansion of signal transduction pathways in fungi by whole-genome duplication.</title>
        <authorList>
            <consortium name="DOE Joint Genome Institute"/>
            <person name="Corrochano L.M."/>
            <person name="Kuo A."/>
            <person name="Marcet-Houben M."/>
            <person name="Polaino S."/>
            <person name="Salamov A."/>
            <person name="Villalobos J.M."/>
            <person name="Alvarez M.I."/>
            <person name="Avalos J."/>
            <person name="Benito E.P."/>
            <person name="Benoit I."/>
            <person name="Burger G."/>
            <person name="Camino L.P."/>
            <person name="Canovas D."/>
            <person name="Cerda-Olmedo E."/>
            <person name="Cheng J.-F."/>
            <person name="Dominguez A."/>
            <person name="Elias M."/>
            <person name="Eslava A.P."/>
            <person name="Glaser F."/>
            <person name="Grimwood J."/>
            <person name="Gutierrez G."/>
            <person name="Heitman J."/>
            <person name="Henrissat B."/>
            <person name="Iturriaga E.A."/>
            <person name="Lang B.F."/>
            <person name="Lavin J.L."/>
            <person name="Lee S."/>
            <person name="Li W."/>
            <person name="Lindquist E."/>
            <person name="Lopez-Garcia S."/>
            <person name="Luque E.M."/>
            <person name="Marcos A.T."/>
            <person name="Martin J."/>
            <person name="Mccluskey K."/>
            <person name="Medina H.R."/>
            <person name="Miralles-Duran A."/>
            <person name="Miyazaki A."/>
            <person name="Munoz-Torres E."/>
            <person name="Oguiza J.A."/>
            <person name="Ohm R."/>
            <person name="Olmedo M."/>
            <person name="Orejas M."/>
            <person name="Ortiz-Castellanos L."/>
            <person name="Pisabarro A.G."/>
            <person name="Rodriguez-Romero J."/>
            <person name="Ruiz-Herrera J."/>
            <person name="Ruiz-Vazquez R."/>
            <person name="Sanz C."/>
            <person name="Schackwitz W."/>
            <person name="Schmutz J."/>
            <person name="Shahriari M."/>
            <person name="Shelest E."/>
            <person name="Silva-Franco F."/>
            <person name="Soanes D."/>
            <person name="Syed K."/>
            <person name="Tagua V.G."/>
            <person name="Talbot N.J."/>
            <person name="Thon M."/>
            <person name="De Vries R.P."/>
            <person name="Wiebenga A."/>
            <person name="Yadav J.S."/>
            <person name="Braun E.L."/>
            <person name="Baker S."/>
            <person name="Garre V."/>
            <person name="Horwitz B."/>
            <person name="Torres-Martinez S."/>
            <person name="Idnurm A."/>
            <person name="Herrera-Estrella A."/>
            <person name="Gabaldon T."/>
            <person name="Grigoriev I.V."/>
        </authorList>
    </citation>
    <scope>NUCLEOTIDE SEQUENCE [LARGE SCALE GENOMIC DNA]</scope>
    <source>
        <strain evidence="2 3">CBS 277.49</strain>
    </source>
</reference>
<evidence type="ECO:0000256" key="1">
    <source>
        <dbReference type="SAM" id="MobiDB-lite"/>
    </source>
</evidence>
<feature type="region of interest" description="Disordered" evidence="1">
    <location>
        <begin position="144"/>
        <end position="173"/>
    </location>
</feature>
<name>A0A168GT87_MUCCL</name>
<dbReference type="AlphaFoldDB" id="A0A168GT87"/>
<dbReference type="EMBL" id="AMYB01000012">
    <property type="protein sequence ID" value="OAC97997.1"/>
    <property type="molecule type" value="Genomic_DNA"/>
</dbReference>
<proteinExistence type="predicted"/>